<dbReference type="InterPro" id="IPR011042">
    <property type="entry name" value="6-blade_b-propeller_TolB-like"/>
</dbReference>
<dbReference type="EMBL" id="LVKK01000106">
    <property type="protein sequence ID" value="OAG35849.1"/>
    <property type="molecule type" value="Genomic_DNA"/>
</dbReference>
<dbReference type="PANTHER" id="PTHR47064:SF2">
    <property type="entry name" value="SMP-30_GLUCONOLACTONASE_LRE-LIKE REGION DOMAIN-CONTAINING PROTEIN-RELATED"/>
    <property type="match status" value="1"/>
</dbReference>
<dbReference type="AlphaFoldDB" id="A0A177EY24"/>
<dbReference type="InterPro" id="IPR052988">
    <property type="entry name" value="Oryzine_lactonohydrolase"/>
</dbReference>
<keyword evidence="1" id="KW-0732">Signal</keyword>
<dbReference type="RefSeq" id="XP_022507801.1">
    <property type="nucleotide sequence ID" value="XM_022659858.1"/>
</dbReference>
<keyword evidence="3" id="KW-1185">Reference proteome</keyword>
<evidence type="ECO:0000313" key="3">
    <source>
        <dbReference type="Proteomes" id="UP000077002"/>
    </source>
</evidence>
<reference evidence="2 3" key="1">
    <citation type="submission" date="2016-03" db="EMBL/GenBank/DDBJ databases">
        <title>Draft genome sequence of the Fonsecaea monophora CBS 269.37.</title>
        <authorList>
            <person name="Bombassaro A."/>
            <person name="Vinicius W.A."/>
            <person name="De Hoog S."/>
            <person name="Sun J."/>
            <person name="Souza E.M."/>
            <person name="Raittz R.T."/>
            <person name="Costa F."/>
            <person name="Leao A.C."/>
            <person name="Tadra-Sfeir M.Z."/>
            <person name="Baura V."/>
            <person name="Balsanelli E."/>
            <person name="Pedrosa F.O."/>
            <person name="Moreno L.F."/>
            <person name="Steffens M.B."/>
            <person name="Xi L."/>
            <person name="Bocca A.L."/>
            <person name="Felipe M.S."/>
            <person name="Teixeira M."/>
            <person name="Telles Filho F.Q."/>
            <person name="Azevedo C.M."/>
            <person name="Gomes R."/>
            <person name="Vicente V.A."/>
        </authorList>
    </citation>
    <scope>NUCLEOTIDE SEQUENCE [LARGE SCALE GENOMIC DNA]</scope>
    <source>
        <strain evidence="2 3">CBS 269.37</strain>
    </source>
</reference>
<dbReference type="PANTHER" id="PTHR47064">
    <property type="entry name" value="PUTATIVE (AFU_ORTHOLOGUE AFUA_1G08990)-RELATED"/>
    <property type="match status" value="1"/>
</dbReference>
<name>A0A177EY24_9EURO</name>
<sequence>MYLTVLLQCLAAGVATALTLNGTVSIPMNYTHLITPNYTSNASTYFIDTKTNNNGLADLLKEAQNATFISYSSEFTDMLGPSPKARVQGATYDWRGNQVWFTSSILDDKPTTIYRLNLTDNSIHQVKTNLVNPNGAYYFDGFVYLVYFGNVSVQPGIARVNAVTYEAEILANSWFGLPFNGPDDITVVPANHDGNGLDTTQVYFTDNLYGGLVDRPDSDYQLPDAVWRYTPSTGALVAVIPRSDIVGSNGVQVNANGTKLYVGEYDSLPAGELEIGSKNMPGSMGIYEYDLDSRGFPINKRMFGLARTFTDGLKVDDYGRVWTGEGEGVVVRNSQGAVIGLFNHDTLMSQKMQGTSVAQVALAGNSAIILASTRLWRIDLAQTIASPGAFGN</sequence>
<feature type="signal peptide" evidence="1">
    <location>
        <begin position="1"/>
        <end position="17"/>
    </location>
</feature>
<organism evidence="2 3">
    <name type="scientific">Fonsecaea monophora</name>
    <dbReference type="NCBI Taxonomy" id="254056"/>
    <lineage>
        <taxon>Eukaryota</taxon>
        <taxon>Fungi</taxon>
        <taxon>Dikarya</taxon>
        <taxon>Ascomycota</taxon>
        <taxon>Pezizomycotina</taxon>
        <taxon>Eurotiomycetes</taxon>
        <taxon>Chaetothyriomycetidae</taxon>
        <taxon>Chaetothyriales</taxon>
        <taxon>Herpotrichiellaceae</taxon>
        <taxon>Fonsecaea</taxon>
    </lineage>
</organism>
<dbReference type="Proteomes" id="UP000077002">
    <property type="component" value="Unassembled WGS sequence"/>
</dbReference>
<gene>
    <name evidence="2" type="ORF">AYO21_09932</name>
</gene>
<dbReference type="SUPFAM" id="SSF63829">
    <property type="entry name" value="Calcium-dependent phosphotriesterase"/>
    <property type="match status" value="1"/>
</dbReference>
<dbReference type="Gene3D" id="2.120.10.30">
    <property type="entry name" value="TolB, C-terminal domain"/>
    <property type="match status" value="1"/>
</dbReference>
<comment type="caution">
    <text evidence="2">The sequence shown here is derived from an EMBL/GenBank/DDBJ whole genome shotgun (WGS) entry which is preliminary data.</text>
</comment>
<accession>A0A177EY24</accession>
<protein>
    <submittedName>
        <fullName evidence="2">Uncharacterized protein</fullName>
    </submittedName>
</protein>
<dbReference type="GeneID" id="34605059"/>
<feature type="chain" id="PRO_5008060758" evidence="1">
    <location>
        <begin position="18"/>
        <end position="392"/>
    </location>
</feature>
<evidence type="ECO:0000313" key="2">
    <source>
        <dbReference type="EMBL" id="OAG35849.1"/>
    </source>
</evidence>
<proteinExistence type="predicted"/>
<evidence type="ECO:0000256" key="1">
    <source>
        <dbReference type="SAM" id="SignalP"/>
    </source>
</evidence>
<dbReference type="OrthoDB" id="423498at2759"/>